<dbReference type="GO" id="GO:0004568">
    <property type="term" value="F:chitinase activity"/>
    <property type="evidence" value="ECO:0007669"/>
    <property type="project" value="TreeGrafter"/>
</dbReference>
<keyword evidence="4" id="KW-0732">Signal</keyword>
<evidence type="ECO:0000256" key="4">
    <source>
        <dbReference type="SAM" id="SignalP"/>
    </source>
</evidence>
<dbReference type="EMBL" id="OV121140">
    <property type="protein sequence ID" value="CAH0564421.1"/>
    <property type="molecule type" value="Genomic_DNA"/>
</dbReference>
<dbReference type="InterPro" id="IPR036508">
    <property type="entry name" value="Chitin-bd_dom_sf"/>
</dbReference>
<dbReference type="SMART" id="SM00494">
    <property type="entry name" value="ChtBD2"/>
    <property type="match status" value="3"/>
</dbReference>
<name>A0A9P0FQ17_BRAAE</name>
<evidence type="ECO:0000313" key="8">
    <source>
        <dbReference type="Proteomes" id="UP001154078"/>
    </source>
</evidence>
<dbReference type="InterPro" id="IPR001223">
    <property type="entry name" value="Glyco_hydro18_cat"/>
</dbReference>
<dbReference type="Gene3D" id="3.20.20.80">
    <property type="entry name" value="Glycosidases"/>
    <property type="match status" value="1"/>
</dbReference>
<dbReference type="GO" id="GO:0006032">
    <property type="term" value="P:chitin catabolic process"/>
    <property type="evidence" value="ECO:0007669"/>
    <property type="project" value="TreeGrafter"/>
</dbReference>
<feature type="domain" description="Chitin-binding type-2" evidence="5">
    <location>
        <begin position="2332"/>
        <end position="2392"/>
    </location>
</feature>
<keyword evidence="8" id="KW-1185">Reference proteome</keyword>
<feature type="compositionally biased region" description="Acidic residues" evidence="3">
    <location>
        <begin position="2159"/>
        <end position="2182"/>
    </location>
</feature>
<dbReference type="Gene3D" id="3.10.50.10">
    <property type="match status" value="1"/>
</dbReference>
<feature type="chain" id="PRO_5040380606" evidence="4">
    <location>
        <begin position="18"/>
        <end position="2399"/>
    </location>
</feature>
<sequence>MNLFGVVFCLLVVGVWGKECPAKRSNSKLFCYYSKLTDVNSCECSHVILPANSDVKSVDRLREHLKGVKVLISVNEFNQGLVDLLKTTKVDGLEISLKKLDSKEDINDFISTVRSKLGSDLYMVVSVPSKTETLAKYFDFKSLSKNADLFILQTGFLGANKNVTFHPSRLSGLWDMQNTDSVVDLVSGLGAPLSKLVVTVPVQAFQFTLQSPKFTAPGSPALEVKSIDRNELCSLMKNSKNWTLERDQDQAGPYIFSEDQWIAFEDSTSMDIKAKYSRVRGLAGIALKDLSQDGGLKCESTILEAASNGLSRQARAPRGAVLHSLEREMLASSARPLDSIQVSPYRISRVIDTEGSVHVIRQDTRTEFECSRQGYFVHPRSCNRFYRCVKFDQLSDEFSVFEFDCPAGLAFDERVEVCVWPGSLPHASACAGSSEIAPVPRERFICPGEPGYYADPENCRWFFACLDHGRSPLSAYEFRCPFGLVFDQDKLLCEWPWFVPRCASGEGYGLNLATQNFYGTGYLLDQYDGLGSLGAVKLGGLSGTINQPVAKVYSNVGTTHILGLNNGLSEKASISLVNAGLLKTGSLNSGSNLASGTLLESTGFLHNSNIASGSLLGQAKLQTLDNSAKYESKQAVTGLDFGSGSLHGSTIASGTLLSESNLAILDKSENHGAKSHQTITQYHDKSNSGYASSNDNYKATSQQAVLGLDLESNQASGTLFHSTGLNIASGSLLGQTNLGDSGNYGAKSHQTITQYHDKSNSEYTSTGDIEGRDNSDGILLDDNQNTKYFNKLQYDNTASIGLGTFGSAQYNQAALGNINIINGGYSAFNDGVQVSSNGNNNQIPQVTSSPTASSIPIVTSVPIPNIKTVKTFETYNGGVVANVPHLQYKVEQNVEGYSYPKPAVSFQEGSYIIKEKVQPATLLQSVKLEPKPISFVKPIHTLNVQNTVQQSGGYVYNKPSVAFEEKPFTVTQSSINLGSIQTVKEQNTVHQSGGYVYNKPSVAFEERPITVTQPSVSSVHIKKQENYGGYVYKKPSVTFEETHVKQVTVPDVPTVQVNKHESYGGYIYNKPSVTFEENPQQVNAFVSVYRDISTPKPQVFLSSTPSIVEHKVVQPVVYSTPRPFTISSTSTPYVHQQPIISVSSPRPFSISSTTLPVTYAYNYKQIAKQVGYSYPKPSVAFAEQPAVKVQPITYNVQQPVVQSQGYVYEKPKIVFEEKPLVKVQPAVSTYQIRQPFAEQQIIQQQSQGYIYEKPKVAFEEKPQIRYQKINLKTDYVKPVEVQPIVAQPVVVSTYHYQQPSVQKSVVGNVGYQYPKPSLQFVEQPKPIIHKPAVVSTYHVQQQPLANEVKSYGYAYPKPSVAFEEKPVVSTYAYQQPIQTYNYKYEAPVTQKTTYQNIVPLVKQQPAVFSTYTYQKPAVTKYTYKDVVQNTYIAPSVATYTTPRPTTISSYNYVQPTSKPIITGNSYPKPSVTFVEEPKPKVTEYKQAAVVSTYNYATTSKPVLAAYTYPKPSVTFVEEPKPIVTEYKQQAFVPTYNYVAPTSKPVVTGYTYPKPSVTFVEEPKPTVQEYKQPAVVSTYNYVTPTVKPKVVQPVVTQYKPVVTEYRQPAVVSSYSYVAPTQKPKVIEQQPLVEYKQPTVLSTYNYIAPTTPKTEIFYKKPEQTFLTEYRQPAIITSYNYVQQTTPKPKVIQQPIVTKYKQPAVVQTYNYLSPTTQRPTEYTQPTIVEAYNYVAPTTQRPIVQQPIVAEYKQPVVVKTYNYFTTTTQRPQVVVQEYRRPQVASTYTYEAPKQQVVYKEPVVQQYETLQPIKEVPFVKKKVYSTGYKYDKPAIKFEEQPVYVENYSAPRRVVSTTPVYQKDEQYNSDVLTSNYYYENKVQGVRYSTTPQYEEEFIATTPNPTYISTVQAVIAPKVKITPVVYEQRRITTVQPIVEDFSTSRPIARYSFSSLDTKYQQPAIPIIVSTERIPKVQYARQRVKVTTPKYVETYENPEVTTARIRVRPTKEYLPVVQPTREYLPVKTTTILAPTREYLPETTTVKATTYLQRSREPSREYIPVTTTVKPTTYSSRTRGPSREYLPVRSRVRVITSTTTEAYGDEAEIQITTRRPSKVVKIGRPTAKTIIKQNDFHPLLAAKLGAQCTCVSNTVKLRKKKPEKIIVVEEDNEDDEDDDEANGKEGDDDNDVYLVNTDDNDDENSNGVIVESYKYDPKKTVVEITPTPEVYIKSTTGTVPSSTTQAYKVKKRLRVIRPLPTTEATEILIKSRVTPVKVVEVTTDGPSDRQIAKAVRTGLKLVKLAAKEGAKEGTEEVLSKSFDRYGPGGVRSKNEKLQGTVDCQRAGLFRHPTQCNKFYACRWDCKKNRFTLHVFNCPVHLTFDNNLGACNWPSQGPACLENTLLPSD</sequence>
<evidence type="ECO:0000256" key="3">
    <source>
        <dbReference type="SAM" id="MobiDB-lite"/>
    </source>
</evidence>
<evidence type="ECO:0000259" key="5">
    <source>
        <dbReference type="SMART" id="SM00494"/>
    </source>
</evidence>
<dbReference type="SMART" id="SM00636">
    <property type="entry name" value="Glyco_18"/>
    <property type="match status" value="1"/>
</dbReference>
<organism evidence="7 8">
    <name type="scientific">Brassicogethes aeneus</name>
    <name type="common">Rape pollen beetle</name>
    <name type="synonym">Meligethes aeneus</name>
    <dbReference type="NCBI Taxonomy" id="1431903"/>
    <lineage>
        <taxon>Eukaryota</taxon>
        <taxon>Metazoa</taxon>
        <taxon>Ecdysozoa</taxon>
        <taxon>Arthropoda</taxon>
        <taxon>Hexapoda</taxon>
        <taxon>Insecta</taxon>
        <taxon>Pterygota</taxon>
        <taxon>Neoptera</taxon>
        <taxon>Endopterygota</taxon>
        <taxon>Coleoptera</taxon>
        <taxon>Polyphaga</taxon>
        <taxon>Cucujiformia</taxon>
        <taxon>Nitidulidae</taxon>
        <taxon>Meligethinae</taxon>
        <taxon>Brassicogethes</taxon>
    </lineage>
</organism>
<proteinExistence type="inferred from homology"/>
<dbReference type="Gene3D" id="2.170.140.10">
    <property type="entry name" value="Chitin binding domain"/>
    <property type="match status" value="3"/>
</dbReference>
<dbReference type="PANTHER" id="PTHR11177">
    <property type="entry name" value="CHITINASE"/>
    <property type="match status" value="1"/>
</dbReference>
<dbReference type="Pfam" id="PF00704">
    <property type="entry name" value="Glyco_hydro_18"/>
    <property type="match status" value="1"/>
</dbReference>
<dbReference type="GO" id="GO:0008061">
    <property type="term" value="F:chitin binding"/>
    <property type="evidence" value="ECO:0007669"/>
    <property type="project" value="UniProtKB-KW"/>
</dbReference>
<dbReference type="SUPFAM" id="SSF57625">
    <property type="entry name" value="Invertebrate chitin-binding proteins"/>
    <property type="match status" value="3"/>
</dbReference>
<dbReference type="InterPro" id="IPR017853">
    <property type="entry name" value="GH"/>
</dbReference>
<evidence type="ECO:0000313" key="7">
    <source>
        <dbReference type="EMBL" id="CAH0564421.1"/>
    </source>
</evidence>
<feature type="domain" description="Chitin-binding type-2" evidence="5">
    <location>
        <begin position="368"/>
        <end position="432"/>
    </location>
</feature>
<reference evidence="7" key="1">
    <citation type="submission" date="2021-12" db="EMBL/GenBank/DDBJ databases">
        <authorList>
            <person name="King R."/>
        </authorList>
    </citation>
    <scope>NUCLEOTIDE SEQUENCE</scope>
</reference>
<feature type="domain" description="Chitin-binding type-2" evidence="5">
    <location>
        <begin position="444"/>
        <end position="504"/>
    </location>
</feature>
<evidence type="ECO:0000259" key="6">
    <source>
        <dbReference type="SMART" id="SM00636"/>
    </source>
</evidence>
<dbReference type="Proteomes" id="UP001154078">
    <property type="component" value="Chromosome 9"/>
</dbReference>
<dbReference type="Pfam" id="PF01607">
    <property type="entry name" value="CBM_14"/>
    <property type="match status" value="3"/>
</dbReference>
<dbReference type="InterPro" id="IPR050314">
    <property type="entry name" value="Glycosyl_Hydrlase_18"/>
</dbReference>
<dbReference type="OrthoDB" id="76388at2759"/>
<keyword evidence="2" id="KW-0147">Chitin-binding</keyword>
<evidence type="ECO:0000256" key="1">
    <source>
        <dbReference type="ARBA" id="ARBA00009121"/>
    </source>
</evidence>
<dbReference type="PANTHER" id="PTHR11177:SF235">
    <property type="entry name" value="CHITINASE-LIKE PROTEIN IDGF1-RELATED"/>
    <property type="match status" value="1"/>
</dbReference>
<evidence type="ECO:0000256" key="2">
    <source>
        <dbReference type="ARBA" id="ARBA00022669"/>
    </source>
</evidence>
<dbReference type="GO" id="GO:0005975">
    <property type="term" value="P:carbohydrate metabolic process"/>
    <property type="evidence" value="ECO:0007669"/>
    <property type="project" value="InterPro"/>
</dbReference>
<dbReference type="InterPro" id="IPR029070">
    <property type="entry name" value="Chitinase_insertion_sf"/>
</dbReference>
<dbReference type="InterPro" id="IPR002557">
    <property type="entry name" value="Chitin-bd_dom"/>
</dbReference>
<dbReference type="SUPFAM" id="SSF51445">
    <property type="entry name" value="(Trans)glycosidases"/>
    <property type="match status" value="1"/>
</dbReference>
<protein>
    <submittedName>
        <fullName evidence="7">Uncharacterized protein</fullName>
    </submittedName>
</protein>
<comment type="similarity">
    <text evidence="1">Belongs to the glycosyl hydrolase 18 family. Chitinase class II subfamily.</text>
</comment>
<feature type="signal peptide" evidence="4">
    <location>
        <begin position="1"/>
        <end position="17"/>
    </location>
</feature>
<accession>A0A9P0FQ17</accession>
<feature type="region of interest" description="Disordered" evidence="3">
    <location>
        <begin position="2157"/>
        <end position="2198"/>
    </location>
</feature>
<dbReference type="InterPro" id="IPR011583">
    <property type="entry name" value="Chitinase_II/V-like_cat"/>
</dbReference>
<dbReference type="GO" id="GO:0005576">
    <property type="term" value="C:extracellular region"/>
    <property type="evidence" value="ECO:0007669"/>
    <property type="project" value="InterPro"/>
</dbReference>
<feature type="domain" description="Chitinase II/V-like catalytic" evidence="6">
    <location>
        <begin position="27"/>
        <end position="293"/>
    </location>
</feature>
<gene>
    <name evidence="7" type="ORF">MELIAE_LOCUS12996</name>
</gene>